<keyword evidence="7" id="KW-0406">Ion transport</keyword>
<dbReference type="InterPro" id="IPR006037">
    <property type="entry name" value="RCK_C"/>
</dbReference>
<evidence type="ECO:0000256" key="6">
    <source>
        <dbReference type="ARBA" id="ARBA00022989"/>
    </source>
</evidence>
<dbReference type="EMBL" id="QFCR01000012">
    <property type="protein sequence ID" value="TNK90295.1"/>
    <property type="molecule type" value="Genomic_DNA"/>
</dbReference>
<dbReference type="GO" id="GO:0008324">
    <property type="term" value="F:monoatomic cation transmembrane transporter activity"/>
    <property type="evidence" value="ECO:0007669"/>
    <property type="project" value="InterPro"/>
</dbReference>
<feature type="transmembrane region" description="Helical" evidence="9">
    <location>
        <begin position="278"/>
        <end position="296"/>
    </location>
</feature>
<comment type="caution">
    <text evidence="11">The sequence shown here is derived from an EMBL/GenBank/DDBJ whole genome shotgun (WGS) entry which is preliminary data.</text>
</comment>
<keyword evidence="6 9" id="KW-1133">Transmembrane helix</keyword>
<evidence type="ECO:0000256" key="8">
    <source>
        <dbReference type="ARBA" id="ARBA00023136"/>
    </source>
</evidence>
<dbReference type="SUPFAM" id="SSF116726">
    <property type="entry name" value="TrkA C-terminal domain-like"/>
    <property type="match status" value="1"/>
</dbReference>
<evidence type="ECO:0000313" key="11">
    <source>
        <dbReference type="EMBL" id="TNK90295.1"/>
    </source>
</evidence>
<dbReference type="Pfam" id="PF02080">
    <property type="entry name" value="TrkA_C"/>
    <property type="match status" value="1"/>
</dbReference>
<dbReference type="InterPro" id="IPR003148">
    <property type="entry name" value="RCK_N"/>
</dbReference>
<comment type="similarity">
    <text evidence="2">Belongs to the monovalent cation:proton antiporter 2 (CPA2) transporter (TC 2.A.37) family.</text>
</comment>
<evidence type="ECO:0000256" key="4">
    <source>
        <dbReference type="ARBA" id="ARBA00022449"/>
    </source>
</evidence>
<dbReference type="InterPro" id="IPR006153">
    <property type="entry name" value="Cation/H_exchanger_TM"/>
</dbReference>
<dbReference type="InterPro" id="IPR038770">
    <property type="entry name" value="Na+/solute_symporter_sf"/>
</dbReference>
<dbReference type="PANTHER" id="PTHR43562">
    <property type="entry name" value="NAPA-TYPE SODIUM/HYDROGEN ANTIPORTER"/>
    <property type="match status" value="1"/>
</dbReference>
<dbReference type="PANTHER" id="PTHR43562:SF1">
    <property type="entry name" value="NA(+)_H(+) ANTIPORTER YJBQ-RELATED"/>
    <property type="match status" value="1"/>
</dbReference>
<accession>A0A5C4TIF6</accession>
<feature type="transmembrane region" description="Helical" evidence="9">
    <location>
        <begin position="371"/>
        <end position="388"/>
    </location>
</feature>
<dbReference type="Gene3D" id="3.30.70.1450">
    <property type="entry name" value="Regulator of K+ conductance, C-terminal domain"/>
    <property type="match status" value="1"/>
</dbReference>
<dbReference type="AlphaFoldDB" id="A0A5C4TIF6"/>
<feature type="transmembrane region" description="Helical" evidence="9">
    <location>
        <begin position="105"/>
        <end position="123"/>
    </location>
</feature>
<dbReference type="Pfam" id="PF00999">
    <property type="entry name" value="Na_H_Exchanger"/>
    <property type="match status" value="1"/>
</dbReference>
<sequence length="618" mass="68428">MDQISLVIILLAALVTPLVLARFNISVLPTAVVEILVGIVLGPSLLNLVHPDSVLTGLSNTGVIVLLFLSGLEIDFDLFKPKIKTPTDLELKNNAKAPKYSSVRLALYGYGTIMVLSLALGFMCQVTGLFKDPCLAAILFMTVSLGIVIATLKEKEILSTSIGQTILLISALGEVMPILGLTVYISIFGTDSKSLWLILILFAVAALVFFRFRKFFVYLDKFNKSTTQVDVRLAFFIIALLATIAVGVGSEAVLGAFVGGMVYKLLQPSPDTKEKLDSIGYGFFIPIFFMMSGVGLNLKQLLADPKTLVLIPIFLVSYWVAKALLYPIFRLRFDKKNSLAGTALISTTITMVLAILKVANDMKLITAQQSGAFLLAAILTCVAGPLVFNKMFTRSPEVYQEVKVNMFGANLVTIPVAQQLANSWYDVTLFTDNEKNYKTLDNKAHVHLLKSLDADYLKRNGYFDADIAVFAYFDPDVNFTLAKVAKQYGVKRVIARFEERDILNAREKELTDLGVEVYNTFAVNVAMLREMIEVPSTFNMIKSNSTELHEVTLRNSKFAGMPIKDLPFSDDITIARIFRNRKMIHPVGTTILELNDRIIFAADKNISNQVRQEISMLN</sequence>
<comment type="subcellular location">
    <subcellularLocation>
        <location evidence="1">Membrane</location>
        <topology evidence="1">Multi-pass membrane protein</topology>
    </subcellularLocation>
</comment>
<feature type="transmembrane region" description="Helical" evidence="9">
    <location>
        <begin position="233"/>
        <end position="258"/>
    </location>
</feature>
<dbReference type="GO" id="GO:1902600">
    <property type="term" value="P:proton transmembrane transport"/>
    <property type="evidence" value="ECO:0007669"/>
    <property type="project" value="InterPro"/>
</dbReference>
<organism evidence="11 12">
    <name type="scientific">Fructilactobacillus sanfranciscensis</name>
    <name type="common">Lactobacillus sanfranciscensis</name>
    <dbReference type="NCBI Taxonomy" id="1625"/>
    <lineage>
        <taxon>Bacteria</taxon>
        <taxon>Bacillati</taxon>
        <taxon>Bacillota</taxon>
        <taxon>Bacilli</taxon>
        <taxon>Lactobacillales</taxon>
        <taxon>Lactobacillaceae</taxon>
        <taxon>Fructilactobacillus</taxon>
    </lineage>
</organism>
<name>A0A5C4TIF6_FRUSA</name>
<feature type="transmembrane region" description="Helical" evidence="9">
    <location>
        <begin position="194"/>
        <end position="212"/>
    </location>
</feature>
<feature type="transmembrane region" description="Helical" evidence="9">
    <location>
        <begin position="308"/>
        <end position="329"/>
    </location>
</feature>
<evidence type="ECO:0000256" key="1">
    <source>
        <dbReference type="ARBA" id="ARBA00004141"/>
    </source>
</evidence>
<feature type="transmembrane region" description="Helical" evidence="9">
    <location>
        <begin position="341"/>
        <end position="359"/>
    </location>
</feature>
<dbReference type="PROSITE" id="PS51202">
    <property type="entry name" value="RCK_C"/>
    <property type="match status" value="1"/>
</dbReference>
<proteinExistence type="inferred from homology"/>
<feature type="transmembrane region" description="Helical" evidence="9">
    <location>
        <begin position="165"/>
        <end position="188"/>
    </location>
</feature>
<feature type="transmembrane region" description="Helical" evidence="9">
    <location>
        <begin position="31"/>
        <end position="49"/>
    </location>
</feature>
<dbReference type="Pfam" id="PF02254">
    <property type="entry name" value="TrkA_N"/>
    <property type="match status" value="1"/>
</dbReference>
<protein>
    <submittedName>
        <fullName evidence="11">Potassium transporter</fullName>
    </submittedName>
</protein>
<dbReference type="Proteomes" id="UP000313312">
    <property type="component" value="Unassembled WGS sequence"/>
</dbReference>
<evidence type="ECO:0000256" key="2">
    <source>
        <dbReference type="ARBA" id="ARBA00005551"/>
    </source>
</evidence>
<keyword evidence="3" id="KW-0813">Transport</keyword>
<evidence type="ECO:0000256" key="3">
    <source>
        <dbReference type="ARBA" id="ARBA00022448"/>
    </source>
</evidence>
<dbReference type="GO" id="GO:0016020">
    <property type="term" value="C:membrane"/>
    <property type="evidence" value="ECO:0007669"/>
    <property type="project" value="UniProtKB-SubCell"/>
</dbReference>
<evidence type="ECO:0000313" key="12">
    <source>
        <dbReference type="Proteomes" id="UP000313312"/>
    </source>
</evidence>
<dbReference type="GO" id="GO:0006813">
    <property type="term" value="P:potassium ion transport"/>
    <property type="evidence" value="ECO:0007669"/>
    <property type="project" value="InterPro"/>
</dbReference>
<feature type="transmembrane region" description="Helical" evidence="9">
    <location>
        <begin position="135"/>
        <end position="153"/>
    </location>
</feature>
<evidence type="ECO:0000256" key="7">
    <source>
        <dbReference type="ARBA" id="ARBA00023065"/>
    </source>
</evidence>
<evidence type="ECO:0000259" key="10">
    <source>
        <dbReference type="PROSITE" id="PS51202"/>
    </source>
</evidence>
<dbReference type="RefSeq" id="WP_139571145.1">
    <property type="nucleotide sequence ID" value="NZ_QFCR01000012.1"/>
</dbReference>
<dbReference type="GO" id="GO:0015297">
    <property type="term" value="F:antiporter activity"/>
    <property type="evidence" value="ECO:0007669"/>
    <property type="project" value="UniProtKB-KW"/>
</dbReference>
<keyword evidence="8 9" id="KW-0472">Membrane</keyword>
<keyword evidence="5 9" id="KW-0812">Transmembrane</keyword>
<gene>
    <name evidence="11" type="ORF">DID87_04625</name>
</gene>
<dbReference type="Gene3D" id="1.20.1530.20">
    <property type="match status" value="1"/>
</dbReference>
<dbReference type="InterPro" id="IPR036721">
    <property type="entry name" value="RCK_C_sf"/>
</dbReference>
<reference evidence="11 12" key="1">
    <citation type="submission" date="2018-05" db="EMBL/GenBank/DDBJ databases">
        <title>Lactobacillus sanfranciscensis Ah4 draft denome sequence.</title>
        <authorList>
            <person name="Zhang G."/>
        </authorList>
    </citation>
    <scope>NUCLEOTIDE SEQUENCE [LARGE SCALE GENOMIC DNA]</scope>
    <source>
        <strain evidence="11 12">Ah4</strain>
    </source>
</reference>
<evidence type="ECO:0000256" key="5">
    <source>
        <dbReference type="ARBA" id="ARBA00022692"/>
    </source>
</evidence>
<keyword evidence="4" id="KW-0050">Antiport</keyword>
<dbReference type="SUPFAM" id="SSF51735">
    <property type="entry name" value="NAD(P)-binding Rossmann-fold domains"/>
    <property type="match status" value="1"/>
</dbReference>
<evidence type="ECO:0000256" key="9">
    <source>
        <dbReference type="SAM" id="Phobius"/>
    </source>
</evidence>
<feature type="domain" description="RCK C-terminal" evidence="10">
    <location>
        <begin position="535"/>
        <end position="616"/>
    </location>
</feature>
<dbReference type="InterPro" id="IPR036291">
    <property type="entry name" value="NAD(P)-bd_dom_sf"/>
</dbReference>
<dbReference type="Gene3D" id="3.40.50.720">
    <property type="entry name" value="NAD(P)-binding Rossmann-like Domain"/>
    <property type="match status" value="1"/>
</dbReference>